<dbReference type="GO" id="GO:0005524">
    <property type="term" value="F:ATP binding"/>
    <property type="evidence" value="ECO:0007669"/>
    <property type="project" value="InterPro"/>
</dbReference>
<dbReference type="InterPro" id="IPR000719">
    <property type="entry name" value="Prot_kinase_dom"/>
</dbReference>
<feature type="domain" description="Protein kinase" evidence="1">
    <location>
        <begin position="1"/>
        <end position="152"/>
    </location>
</feature>
<evidence type="ECO:0000313" key="2">
    <source>
        <dbReference type="Proteomes" id="UP000887578"/>
    </source>
</evidence>
<dbReference type="Gene3D" id="1.10.510.10">
    <property type="entry name" value="Transferase(Phosphotransferase) domain 1"/>
    <property type="match status" value="1"/>
</dbReference>
<dbReference type="PANTHER" id="PTHR24416:SF600">
    <property type="entry name" value="PDGF- AND VEGF-RECEPTOR RELATED, ISOFORM J"/>
    <property type="match status" value="1"/>
</dbReference>
<accession>A0A914QR20</accession>
<dbReference type="GO" id="GO:0005886">
    <property type="term" value="C:plasma membrane"/>
    <property type="evidence" value="ECO:0007669"/>
    <property type="project" value="TreeGrafter"/>
</dbReference>
<keyword evidence="2" id="KW-1185">Reference proteome</keyword>
<dbReference type="PRINTS" id="PR00109">
    <property type="entry name" value="TYRKINASE"/>
</dbReference>
<dbReference type="AlphaFoldDB" id="A0A914QR20"/>
<dbReference type="PANTHER" id="PTHR24416">
    <property type="entry name" value="TYROSINE-PROTEIN KINASE RECEPTOR"/>
    <property type="match status" value="1"/>
</dbReference>
<protein>
    <submittedName>
        <fullName evidence="3">Protein kinase domain-containing protein</fullName>
    </submittedName>
</protein>
<dbReference type="InterPro" id="IPR020635">
    <property type="entry name" value="Tyr_kinase_cat_dom"/>
</dbReference>
<dbReference type="WBParaSite" id="PDA_v2.g6333.t1">
    <property type="protein sequence ID" value="PDA_v2.g6333.t1"/>
    <property type="gene ID" value="PDA_v2.g6333"/>
</dbReference>
<name>A0A914QR20_9BILA</name>
<reference evidence="3" key="1">
    <citation type="submission" date="2022-11" db="UniProtKB">
        <authorList>
            <consortium name="WormBaseParasite"/>
        </authorList>
    </citation>
    <scope>IDENTIFICATION</scope>
</reference>
<dbReference type="InterPro" id="IPR011009">
    <property type="entry name" value="Kinase-like_dom_sf"/>
</dbReference>
<dbReference type="Pfam" id="PF07714">
    <property type="entry name" value="PK_Tyr_Ser-Thr"/>
    <property type="match status" value="1"/>
</dbReference>
<evidence type="ECO:0000259" key="1">
    <source>
        <dbReference type="PROSITE" id="PS50011"/>
    </source>
</evidence>
<evidence type="ECO:0000313" key="3">
    <source>
        <dbReference type="WBParaSite" id="PDA_v2.g6333.t1"/>
    </source>
</evidence>
<dbReference type="Proteomes" id="UP000887578">
    <property type="component" value="Unplaced"/>
</dbReference>
<dbReference type="InterPro" id="IPR001245">
    <property type="entry name" value="Ser-Thr/Tyr_kinase_cat_dom"/>
</dbReference>
<dbReference type="GO" id="GO:0007169">
    <property type="term" value="P:cell surface receptor protein tyrosine kinase signaling pathway"/>
    <property type="evidence" value="ECO:0007669"/>
    <property type="project" value="TreeGrafter"/>
</dbReference>
<dbReference type="PROSITE" id="PS50011">
    <property type="entry name" value="PROTEIN_KINASE_DOM"/>
    <property type="match status" value="1"/>
</dbReference>
<proteinExistence type="predicted"/>
<dbReference type="GO" id="GO:0043235">
    <property type="term" value="C:receptor complex"/>
    <property type="evidence" value="ECO:0007669"/>
    <property type="project" value="TreeGrafter"/>
</dbReference>
<dbReference type="SUPFAM" id="SSF56112">
    <property type="entry name" value="Protein kinase-like (PK-like)"/>
    <property type="match status" value="1"/>
</dbReference>
<organism evidence="2 3">
    <name type="scientific">Panagrolaimus davidi</name>
    <dbReference type="NCBI Taxonomy" id="227884"/>
    <lineage>
        <taxon>Eukaryota</taxon>
        <taxon>Metazoa</taxon>
        <taxon>Ecdysozoa</taxon>
        <taxon>Nematoda</taxon>
        <taxon>Chromadorea</taxon>
        <taxon>Rhabditida</taxon>
        <taxon>Tylenchina</taxon>
        <taxon>Panagrolaimomorpha</taxon>
        <taxon>Panagrolaimoidea</taxon>
        <taxon>Panagrolaimidae</taxon>
        <taxon>Panagrolaimus</taxon>
    </lineage>
</organism>
<dbReference type="GO" id="GO:0004714">
    <property type="term" value="F:transmembrane receptor protein tyrosine kinase activity"/>
    <property type="evidence" value="ECO:0007669"/>
    <property type="project" value="TreeGrafter"/>
</dbReference>
<sequence>MGWHCVLLVDVAARNVLISPYGDNETFTAKISDFGLCVDVDERTKEYKTTTANERLPLQLFAPECHFEHMFSEASDVWAFGLLMIEVYSLSGTLYPGIGMNEIPEYLKHGKRREKPDKMPQDIYEIAYGCWKDDPNLRKPFYKLSKDLKEKLRTIDPENDAYRDYWHLQIEDEELMESFIPRKLKTK</sequence>
<dbReference type="InterPro" id="IPR050122">
    <property type="entry name" value="RTK"/>
</dbReference>
<dbReference type="SMART" id="SM00219">
    <property type="entry name" value="TyrKc"/>
    <property type="match status" value="1"/>
</dbReference>